<organism evidence="6 7">
    <name type="scientific">Candidatus Buchananbacteria bacterium RIFCSPHIGHO2_01_FULL_39_14</name>
    <dbReference type="NCBI Taxonomy" id="1797532"/>
    <lineage>
        <taxon>Bacteria</taxon>
        <taxon>Candidatus Buchananiibacteriota</taxon>
    </lineage>
</organism>
<dbReference type="NCBIfam" id="NF000955">
    <property type="entry name" value="PRK00099.1-1"/>
    <property type="match status" value="1"/>
</dbReference>
<proteinExistence type="inferred from homology"/>
<sequence length="174" mass="19285">MAKTKQQKEKTVTDLIAKLQKSKAIVFVNFDKLRVKEVEEFRKKCRVENLDYLVAKKTLLKLAFKQAGVSGVDPKTLNKGIATIFSYEDEVTPAKTVQNFAKDHEAMLAVGGIVEGQYFDRTKILALSKLPTKLELLAKVVGSISSPISGLVNVFAGNLRNLVYILNAVKQKNS</sequence>
<dbReference type="EMBL" id="MHIB01000037">
    <property type="protein sequence ID" value="OGY43393.1"/>
    <property type="molecule type" value="Genomic_DNA"/>
</dbReference>
<dbReference type="Proteomes" id="UP000178930">
    <property type="component" value="Unassembled WGS sequence"/>
</dbReference>
<evidence type="ECO:0000256" key="4">
    <source>
        <dbReference type="ARBA" id="ARBA00035202"/>
    </source>
</evidence>
<comment type="caution">
    <text evidence="6">The sequence shown here is derived from an EMBL/GenBank/DDBJ whole genome shotgun (WGS) entry which is preliminary data.</text>
</comment>
<dbReference type="Gene3D" id="6.10.250.290">
    <property type="match status" value="1"/>
</dbReference>
<dbReference type="InterPro" id="IPR047865">
    <property type="entry name" value="Ribosomal_uL10_bac_type"/>
</dbReference>
<dbReference type="InterPro" id="IPR022973">
    <property type="entry name" value="Ribosomal_uL10_bac"/>
</dbReference>
<dbReference type="GO" id="GO:0006412">
    <property type="term" value="P:translation"/>
    <property type="evidence" value="ECO:0007669"/>
    <property type="project" value="UniProtKB-UniRule"/>
</dbReference>
<evidence type="ECO:0000313" key="6">
    <source>
        <dbReference type="EMBL" id="OGY43393.1"/>
    </source>
</evidence>
<dbReference type="GO" id="GO:0005840">
    <property type="term" value="C:ribosome"/>
    <property type="evidence" value="ECO:0007669"/>
    <property type="project" value="UniProtKB-KW"/>
</dbReference>
<dbReference type="InterPro" id="IPR001790">
    <property type="entry name" value="Ribosomal_uL10"/>
</dbReference>
<dbReference type="AlphaFoldDB" id="A0A1G1XTK7"/>
<reference evidence="6 7" key="1">
    <citation type="journal article" date="2016" name="Nat. Commun.">
        <title>Thousands of microbial genomes shed light on interconnected biogeochemical processes in an aquifer system.</title>
        <authorList>
            <person name="Anantharaman K."/>
            <person name="Brown C.T."/>
            <person name="Hug L.A."/>
            <person name="Sharon I."/>
            <person name="Castelle C.J."/>
            <person name="Probst A.J."/>
            <person name="Thomas B.C."/>
            <person name="Singh A."/>
            <person name="Wilkins M.J."/>
            <person name="Karaoz U."/>
            <person name="Brodie E.L."/>
            <person name="Williams K.H."/>
            <person name="Hubbard S.S."/>
            <person name="Banfield J.F."/>
        </authorList>
    </citation>
    <scope>NUCLEOTIDE SEQUENCE [LARGE SCALE GENOMIC DNA]</scope>
</reference>
<dbReference type="GO" id="GO:1990904">
    <property type="term" value="C:ribonucleoprotein complex"/>
    <property type="evidence" value="ECO:0007669"/>
    <property type="project" value="UniProtKB-KW"/>
</dbReference>
<dbReference type="PANTHER" id="PTHR11560">
    <property type="entry name" value="39S RIBOSOMAL PROTEIN L10, MITOCHONDRIAL"/>
    <property type="match status" value="1"/>
</dbReference>
<dbReference type="Gene3D" id="3.30.70.1730">
    <property type="match status" value="1"/>
</dbReference>
<accession>A0A1G1XTK7</accession>
<evidence type="ECO:0000256" key="5">
    <source>
        <dbReference type="HAMAP-Rule" id="MF_00362"/>
    </source>
</evidence>
<dbReference type="CDD" id="cd05797">
    <property type="entry name" value="Ribosomal_L10"/>
    <property type="match status" value="1"/>
</dbReference>
<evidence type="ECO:0000256" key="3">
    <source>
        <dbReference type="ARBA" id="ARBA00023274"/>
    </source>
</evidence>
<dbReference type="InterPro" id="IPR043141">
    <property type="entry name" value="Ribosomal_uL10-like_sf"/>
</dbReference>
<keyword evidence="3 5" id="KW-0687">Ribonucleoprotein</keyword>
<keyword evidence="5" id="KW-0699">rRNA-binding</keyword>
<comment type="function">
    <text evidence="5">Forms part of the ribosomal stalk, playing a central role in the interaction of the ribosome with GTP-bound translation factors.</text>
</comment>
<comment type="similarity">
    <text evidence="1 5">Belongs to the universal ribosomal protein uL10 family.</text>
</comment>
<dbReference type="SUPFAM" id="SSF160369">
    <property type="entry name" value="Ribosomal protein L10-like"/>
    <property type="match status" value="1"/>
</dbReference>
<dbReference type="Pfam" id="PF00466">
    <property type="entry name" value="Ribosomal_L10"/>
    <property type="match status" value="1"/>
</dbReference>
<keyword evidence="5" id="KW-0694">RNA-binding</keyword>
<dbReference type="HAMAP" id="MF_00362">
    <property type="entry name" value="Ribosomal_uL10"/>
    <property type="match status" value="1"/>
</dbReference>
<keyword evidence="2 5" id="KW-0689">Ribosomal protein</keyword>
<evidence type="ECO:0000256" key="2">
    <source>
        <dbReference type="ARBA" id="ARBA00022980"/>
    </source>
</evidence>
<dbReference type="GO" id="GO:0070180">
    <property type="term" value="F:large ribosomal subunit rRNA binding"/>
    <property type="evidence" value="ECO:0007669"/>
    <property type="project" value="UniProtKB-UniRule"/>
</dbReference>
<evidence type="ECO:0000313" key="7">
    <source>
        <dbReference type="Proteomes" id="UP000178930"/>
    </source>
</evidence>
<protein>
    <recommendedName>
        <fullName evidence="4 5">Large ribosomal subunit protein uL10</fullName>
    </recommendedName>
</protein>
<gene>
    <name evidence="5" type="primary">rplJ</name>
    <name evidence="6" type="ORF">A2729_04435</name>
</gene>
<name>A0A1G1XTK7_9BACT</name>
<comment type="subunit">
    <text evidence="5">Part of the ribosomal stalk of the 50S ribosomal subunit. The N-terminus interacts with L11 and the large rRNA to form the base of the stalk. The C-terminus forms an elongated spine to which L12 dimers bind in a sequential fashion forming a multimeric L10(L12)X complex.</text>
</comment>
<evidence type="ECO:0000256" key="1">
    <source>
        <dbReference type="ARBA" id="ARBA00008889"/>
    </source>
</evidence>
<dbReference type="STRING" id="1797532.A2729_04435"/>